<dbReference type="RefSeq" id="WP_056126308.1">
    <property type="nucleotide sequence ID" value="NZ_WSES01000010.1"/>
</dbReference>
<dbReference type="AlphaFoldDB" id="A0A7X3KAS8"/>
<organism evidence="1 2">
    <name type="scientific">Massilia cellulosiltytica</name>
    <dbReference type="NCBI Taxonomy" id="2683234"/>
    <lineage>
        <taxon>Bacteria</taxon>
        <taxon>Pseudomonadati</taxon>
        <taxon>Pseudomonadota</taxon>
        <taxon>Betaproteobacteria</taxon>
        <taxon>Burkholderiales</taxon>
        <taxon>Oxalobacteraceae</taxon>
        <taxon>Telluria group</taxon>
        <taxon>Massilia</taxon>
    </lineage>
</organism>
<evidence type="ECO:0000313" key="2">
    <source>
        <dbReference type="Proteomes" id="UP000443353"/>
    </source>
</evidence>
<dbReference type="EMBL" id="WSES01000010">
    <property type="protein sequence ID" value="MVW63977.1"/>
    <property type="molecule type" value="Genomic_DNA"/>
</dbReference>
<protein>
    <submittedName>
        <fullName evidence="1">Potassium-transporting ATPase subunit F</fullName>
    </submittedName>
</protein>
<comment type="caution">
    <text evidence="1">The sequence shown here is derived from an EMBL/GenBank/DDBJ whole genome shotgun (WGS) entry which is preliminary data.</text>
</comment>
<dbReference type="Proteomes" id="UP000443353">
    <property type="component" value="Unassembled WGS sequence"/>
</dbReference>
<keyword evidence="2" id="KW-1185">Reference proteome</keyword>
<reference evidence="1 2" key="1">
    <citation type="submission" date="2019-12" db="EMBL/GenBank/DDBJ databases">
        <authorList>
            <person name="Li C."/>
            <person name="Zhao J."/>
        </authorList>
    </citation>
    <scope>NUCLEOTIDE SEQUENCE [LARGE SCALE GENOMIC DNA]</scope>
    <source>
        <strain evidence="1 2">NEAU-DD11</strain>
    </source>
</reference>
<accession>A0A7X3KAS8</accession>
<proteinExistence type="predicted"/>
<name>A0A7X3KAS8_9BURK</name>
<gene>
    <name evidence="1" type="ORF">GPY61_29015</name>
</gene>
<evidence type="ECO:0000313" key="1">
    <source>
        <dbReference type="EMBL" id="MVW63977.1"/>
    </source>
</evidence>
<sequence>MTLFYLIGALASGALLAYLLYAMFCAEDL</sequence>